<protein>
    <recommendedName>
        <fullName evidence="6">Putative peptidase domain-containing protein</fullName>
    </recommendedName>
</protein>
<comment type="caution">
    <text evidence="7">The sequence shown here is derived from an EMBL/GenBank/DDBJ whole genome shotgun (WGS) entry which is preliminary data.</text>
</comment>
<feature type="compositionally biased region" description="Polar residues" evidence="4">
    <location>
        <begin position="249"/>
        <end position="266"/>
    </location>
</feature>
<dbReference type="Proteomes" id="UP000224634">
    <property type="component" value="Unassembled WGS sequence"/>
</dbReference>
<dbReference type="Gene3D" id="3.40.390.10">
    <property type="entry name" value="Collagenase (Catalytic Domain)"/>
    <property type="match status" value="1"/>
</dbReference>
<feature type="chain" id="PRO_5012405905" description="Putative peptidase domain-containing protein" evidence="5">
    <location>
        <begin position="19"/>
        <end position="299"/>
    </location>
</feature>
<evidence type="ECO:0000256" key="3">
    <source>
        <dbReference type="ARBA" id="ARBA00060890"/>
    </source>
</evidence>
<dbReference type="SUPFAM" id="SSF55486">
    <property type="entry name" value="Metalloproteases ('zincins'), catalytic domain"/>
    <property type="match status" value="1"/>
</dbReference>
<feature type="signal peptide" evidence="5">
    <location>
        <begin position="1"/>
        <end position="18"/>
    </location>
</feature>
<keyword evidence="1 5" id="KW-0732">Signal</keyword>
<dbReference type="InterPro" id="IPR029482">
    <property type="entry name" value="HRXXH"/>
</dbReference>
<feature type="region of interest" description="Disordered" evidence="4">
    <location>
        <begin position="248"/>
        <end position="279"/>
    </location>
</feature>
<dbReference type="PANTHER" id="PTHR39399:SF1">
    <property type="entry name" value="PROTEIN ZPS1"/>
    <property type="match status" value="1"/>
</dbReference>
<accession>A0A2B7Z2J7</accession>
<feature type="domain" description="Putative peptidase" evidence="6">
    <location>
        <begin position="20"/>
        <end position="246"/>
    </location>
</feature>
<dbReference type="InterPro" id="IPR039124">
    <property type="entry name" value="PRA1-like"/>
</dbReference>
<evidence type="ECO:0000256" key="5">
    <source>
        <dbReference type="SAM" id="SignalP"/>
    </source>
</evidence>
<dbReference type="FunFam" id="3.40.390.10:FF:000043">
    <property type="entry name" value="Major allergen Asp F2"/>
    <property type="match status" value="1"/>
</dbReference>
<dbReference type="GO" id="GO:0008237">
    <property type="term" value="F:metallopeptidase activity"/>
    <property type="evidence" value="ECO:0007669"/>
    <property type="project" value="InterPro"/>
</dbReference>
<evidence type="ECO:0000256" key="1">
    <source>
        <dbReference type="ARBA" id="ARBA00022729"/>
    </source>
</evidence>
<dbReference type="PANTHER" id="PTHR39399">
    <property type="entry name" value="PROTEIN ZPS1"/>
    <property type="match status" value="1"/>
</dbReference>
<evidence type="ECO:0000256" key="2">
    <source>
        <dbReference type="ARBA" id="ARBA00023180"/>
    </source>
</evidence>
<dbReference type="STRING" id="1447883.A0A2B7Z2J7"/>
<dbReference type="Pfam" id="PF13933">
    <property type="entry name" value="HRXXH"/>
    <property type="match status" value="1"/>
</dbReference>
<dbReference type="GO" id="GO:0009277">
    <property type="term" value="C:fungal-type cell wall"/>
    <property type="evidence" value="ECO:0007669"/>
    <property type="project" value="TreeGrafter"/>
</dbReference>
<dbReference type="GO" id="GO:0009986">
    <property type="term" value="C:cell surface"/>
    <property type="evidence" value="ECO:0007669"/>
    <property type="project" value="TreeGrafter"/>
</dbReference>
<dbReference type="AlphaFoldDB" id="A0A2B7Z2J7"/>
<dbReference type="InterPro" id="IPR024079">
    <property type="entry name" value="MetalloPept_cat_dom_sf"/>
</dbReference>
<comment type="similarity">
    <text evidence="3">Belongs to the ZPS1 family.</text>
</comment>
<evidence type="ECO:0000259" key="6">
    <source>
        <dbReference type="Pfam" id="PF13933"/>
    </source>
</evidence>
<organism evidence="7 8">
    <name type="scientific">Polytolypa hystricis (strain UAMH7299)</name>
    <dbReference type="NCBI Taxonomy" id="1447883"/>
    <lineage>
        <taxon>Eukaryota</taxon>
        <taxon>Fungi</taxon>
        <taxon>Dikarya</taxon>
        <taxon>Ascomycota</taxon>
        <taxon>Pezizomycotina</taxon>
        <taxon>Eurotiomycetes</taxon>
        <taxon>Eurotiomycetidae</taxon>
        <taxon>Onygenales</taxon>
        <taxon>Onygenales incertae sedis</taxon>
        <taxon>Polytolypa</taxon>
    </lineage>
</organism>
<evidence type="ECO:0000256" key="4">
    <source>
        <dbReference type="SAM" id="MobiDB-lite"/>
    </source>
</evidence>
<gene>
    <name evidence="7" type="ORF">AJ80_00036</name>
</gene>
<dbReference type="OrthoDB" id="4689212at2759"/>
<dbReference type="GO" id="GO:0008270">
    <property type="term" value="F:zinc ion binding"/>
    <property type="evidence" value="ECO:0007669"/>
    <property type="project" value="TreeGrafter"/>
</dbReference>
<proteinExistence type="inferred from homology"/>
<evidence type="ECO:0000313" key="8">
    <source>
        <dbReference type="Proteomes" id="UP000224634"/>
    </source>
</evidence>
<keyword evidence="8" id="KW-1185">Reference proteome</keyword>
<dbReference type="CDD" id="cd11307">
    <property type="entry name" value="M35_Asp_f2_like"/>
    <property type="match status" value="1"/>
</dbReference>
<dbReference type="GO" id="GO:0005576">
    <property type="term" value="C:extracellular region"/>
    <property type="evidence" value="ECO:0007669"/>
    <property type="project" value="TreeGrafter"/>
</dbReference>
<reference evidence="7 8" key="1">
    <citation type="submission" date="2017-10" db="EMBL/GenBank/DDBJ databases">
        <title>Comparative genomics in systemic dimorphic fungi from Ajellomycetaceae.</title>
        <authorList>
            <person name="Munoz J.F."/>
            <person name="Mcewen J.G."/>
            <person name="Clay O.K."/>
            <person name="Cuomo C.A."/>
        </authorList>
    </citation>
    <scope>NUCLEOTIDE SEQUENCE [LARGE SCALE GENOMIC DNA]</scope>
    <source>
        <strain evidence="7 8">UAMH7299</strain>
    </source>
</reference>
<name>A0A2B7Z2J7_POLH7</name>
<feature type="compositionally biased region" description="Low complexity" evidence="4">
    <location>
        <begin position="267"/>
        <end position="279"/>
    </location>
</feature>
<dbReference type="EMBL" id="PDNA01000001">
    <property type="protein sequence ID" value="PGH28146.1"/>
    <property type="molecule type" value="Genomic_DNA"/>
</dbReference>
<keyword evidence="2" id="KW-0325">Glycoprotein</keyword>
<dbReference type="GO" id="GO:0005178">
    <property type="term" value="F:integrin binding"/>
    <property type="evidence" value="ECO:0007669"/>
    <property type="project" value="TreeGrafter"/>
</dbReference>
<sequence length="299" mass="32426">MQLPKSLLLTCLYTSVLGAPVAEPAAVQIQKRSTLAAPWDEGAVREFPIHKSCNATERRQLQRGLDDTVTLAKHAKDHVLRYGNDSAIYRKYFGNAPSAHVVGNFERIVAGDKADVLFRCDDPDGNCKLPAWGGHWRGENATGETVICELSFTTRLYLEQFCTRGYNVANSPLNTYFGIDLIHRLFHIPAIGENAVEHFADTYEDILELGAHNGTFATRDSNSLQYFAAEVYGYDIAVPGVGCAGEPASKTSTTSAVPTMAPTTEPSATKSTQQSASATLDIPPVGPVPFVNAWSKAAF</sequence>
<evidence type="ECO:0000313" key="7">
    <source>
        <dbReference type="EMBL" id="PGH28146.1"/>
    </source>
</evidence>